<gene>
    <name evidence="2" type="ORF">LCGC14_1133780</name>
</gene>
<accession>A0A0F9Q656</accession>
<feature type="region of interest" description="Disordered" evidence="1">
    <location>
        <begin position="63"/>
        <end position="92"/>
    </location>
</feature>
<dbReference type="EMBL" id="LAZR01005328">
    <property type="protein sequence ID" value="KKN00838.1"/>
    <property type="molecule type" value="Genomic_DNA"/>
</dbReference>
<organism evidence="2">
    <name type="scientific">marine sediment metagenome</name>
    <dbReference type="NCBI Taxonomy" id="412755"/>
    <lineage>
        <taxon>unclassified sequences</taxon>
        <taxon>metagenomes</taxon>
        <taxon>ecological metagenomes</taxon>
    </lineage>
</organism>
<feature type="compositionally biased region" description="Basic and acidic residues" evidence="1">
    <location>
        <begin position="70"/>
        <end position="86"/>
    </location>
</feature>
<evidence type="ECO:0000313" key="2">
    <source>
        <dbReference type="EMBL" id="KKN00838.1"/>
    </source>
</evidence>
<reference evidence="2" key="1">
    <citation type="journal article" date="2015" name="Nature">
        <title>Complex archaea that bridge the gap between prokaryotes and eukaryotes.</title>
        <authorList>
            <person name="Spang A."/>
            <person name="Saw J.H."/>
            <person name="Jorgensen S.L."/>
            <person name="Zaremba-Niedzwiedzka K."/>
            <person name="Martijn J."/>
            <person name="Lind A.E."/>
            <person name="van Eijk R."/>
            <person name="Schleper C."/>
            <person name="Guy L."/>
            <person name="Ettema T.J."/>
        </authorList>
    </citation>
    <scope>NUCLEOTIDE SEQUENCE</scope>
</reference>
<proteinExistence type="predicted"/>
<protein>
    <submittedName>
        <fullName evidence="2">Uncharacterized protein</fullName>
    </submittedName>
</protein>
<comment type="caution">
    <text evidence="2">The sequence shown here is derived from an EMBL/GenBank/DDBJ whole genome shotgun (WGS) entry which is preliminary data.</text>
</comment>
<name>A0A0F9Q656_9ZZZZ</name>
<dbReference type="AlphaFoldDB" id="A0A0F9Q656"/>
<sequence>MRQLFPGRIFEHVFTEVLGICIEKGLVSGHTQAIDSIPVNANASMDTLEPKLPEEDFDEHLGKVRAINSIDKETPHRKSKDDRSDKNQSYIA</sequence>
<evidence type="ECO:0000256" key="1">
    <source>
        <dbReference type="SAM" id="MobiDB-lite"/>
    </source>
</evidence>